<gene>
    <name evidence="2" type="ORF">PYX00_000933</name>
</gene>
<dbReference type="InterPro" id="IPR006631">
    <property type="entry name" value="DM4_12"/>
</dbReference>
<feature type="chain" id="PRO_5043419070" evidence="1">
    <location>
        <begin position="27"/>
        <end position="251"/>
    </location>
</feature>
<feature type="signal peptide" evidence="1">
    <location>
        <begin position="1"/>
        <end position="26"/>
    </location>
</feature>
<dbReference type="PANTHER" id="PTHR21398">
    <property type="entry name" value="AGAP007094-PA"/>
    <property type="match status" value="1"/>
</dbReference>
<evidence type="ECO:0000256" key="1">
    <source>
        <dbReference type="SAM" id="SignalP"/>
    </source>
</evidence>
<sequence length="251" mass="27996">MAEELRPHVLWISLLLVTVAVPPVKVVTTANISSNKPHSRQKRLLWLTTDGRLALPPSTTLAINPTLSLPFVRQPPDGFSSSLSVSLPFTIHFDKLGLTDEQNPYGVLPPLLSRSMGRAAGTIAADYLAQLLSSRRDKREAPSPPNETIFHGGERAMMYLLLEGLLGNFGMDGKACLLRAICEVHGQRMENFGFFGEVLKLFLTASRSPYAHLIQEYVDAEQSGVQDGECWRYYKDCSKSLFVWSEKNKYK</sequence>
<name>A0AAW2IAF6_9NEOP</name>
<evidence type="ECO:0000313" key="2">
    <source>
        <dbReference type="EMBL" id="KAL0279350.1"/>
    </source>
</evidence>
<reference evidence="2" key="1">
    <citation type="journal article" date="2024" name="Gigascience">
        <title>Chromosome-level genome of the poultry shaft louse Menopon gallinae provides insight into the host-switching and adaptive evolution of parasitic lice.</title>
        <authorList>
            <person name="Xu Y."/>
            <person name="Ma L."/>
            <person name="Liu S."/>
            <person name="Liang Y."/>
            <person name="Liu Q."/>
            <person name="He Z."/>
            <person name="Tian L."/>
            <person name="Duan Y."/>
            <person name="Cai W."/>
            <person name="Li H."/>
            <person name="Song F."/>
        </authorList>
    </citation>
    <scope>NUCLEOTIDE SEQUENCE</scope>
    <source>
        <strain evidence="2">Cailab_2023a</strain>
    </source>
</reference>
<organism evidence="2">
    <name type="scientific">Menopon gallinae</name>
    <name type="common">poultry shaft louse</name>
    <dbReference type="NCBI Taxonomy" id="328185"/>
    <lineage>
        <taxon>Eukaryota</taxon>
        <taxon>Metazoa</taxon>
        <taxon>Ecdysozoa</taxon>
        <taxon>Arthropoda</taxon>
        <taxon>Hexapoda</taxon>
        <taxon>Insecta</taxon>
        <taxon>Pterygota</taxon>
        <taxon>Neoptera</taxon>
        <taxon>Paraneoptera</taxon>
        <taxon>Psocodea</taxon>
        <taxon>Troctomorpha</taxon>
        <taxon>Phthiraptera</taxon>
        <taxon>Amblycera</taxon>
        <taxon>Menoponidae</taxon>
        <taxon>Menopon</taxon>
    </lineage>
</organism>
<dbReference type="Pfam" id="PF07841">
    <property type="entry name" value="DM4_12"/>
    <property type="match status" value="1"/>
</dbReference>
<dbReference type="AlphaFoldDB" id="A0AAW2IAF6"/>
<dbReference type="EMBL" id="JARGDH010000001">
    <property type="protein sequence ID" value="KAL0279350.1"/>
    <property type="molecule type" value="Genomic_DNA"/>
</dbReference>
<protein>
    <submittedName>
        <fullName evidence="2">Uncharacterized protein</fullName>
    </submittedName>
</protein>
<keyword evidence="1" id="KW-0732">Signal</keyword>
<proteinExistence type="predicted"/>
<dbReference type="PANTHER" id="PTHR21398:SF6">
    <property type="entry name" value="AGAP007094-PA"/>
    <property type="match status" value="1"/>
</dbReference>
<comment type="caution">
    <text evidence="2">The sequence shown here is derived from an EMBL/GenBank/DDBJ whole genome shotgun (WGS) entry which is preliminary data.</text>
</comment>
<accession>A0AAW2IAF6</accession>
<dbReference type="SMART" id="SM00718">
    <property type="entry name" value="DM4_12"/>
    <property type="match status" value="1"/>
</dbReference>